<evidence type="ECO:0000313" key="4">
    <source>
        <dbReference type="Proteomes" id="UP000250123"/>
    </source>
</evidence>
<dbReference type="KEGG" id="sbk:SHEWBE_3742"/>
<accession>A0A330M6W4</accession>
<dbReference type="Gene3D" id="3.90.550.10">
    <property type="entry name" value="Spore Coat Polysaccharide Biosynthesis Protein SpsA, Chain A"/>
    <property type="match status" value="1"/>
</dbReference>
<dbReference type="CDD" id="cd04182">
    <property type="entry name" value="GT_2_like_f"/>
    <property type="match status" value="1"/>
</dbReference>
<dbReference type="PANTHER" id="PTHR43777:SF1">
    <property type="entry name" value="MOLYBDENUM COFACTOR CYTIDYLYLTRANSFERASE"/>
    <property type="match status" value="1"/>
</dbReference>
<dbReference type="PANTHER" id="PTHR43777">
    <property type="entry name" value="MOLYBDENUM COFACTOR CYTIDYLYLTRANSFERASE"/>
    <property type="match status" value="1"/>
</dbReference>
<evidence type="ECO:0000256" key="1">
    <source>
        <dbReference type="ARBA" id="ARBA00022842"/>
    </source>
</evidence>
<protein>
    <recommendedName>
        <fullName evidence="2">MobA-like NTP transferase domain-containing protein</fullName>
    </recommendedName>
</protein>
<dbReference type="AlphaFoldDB" id="A0A330M6W4"/>
<keyword evidence="1" id="KW-0460">Magnesium</keyword>
<sequence>MSLIPEPVYQDIDCVMPAAGLSSRMGDWKMMLAYRHHTILDQSIENALSFCSRVILVAGHRGQELLERYRGRANVLVVLNEQFTQGMFASIQVGVAQVNSEHFFIAHGDMPNIGADVFRAMWQLRGESSLFPGDTEHSGHPVLLPSSLALAIIAAPAGSKMKSILNRQTVTYMGLTTPVIHQDVDTPEAYRVLINAL</sequence>
<dbReference type="GO" id="GO:0016779">
    <property type="term" value="F:nucleotidyltransferase activity"/>
    <property type="evidence" value="ECO:0007669"/>
    <property type="project" value="UniProtKB-ARBA"/>
</dbReference>
<feature type="domain" description="MobA-like NTP transferase" evidence="2">
    <location>
        <begin position="17"/>
        <end position="168"/>
    </location>
</feature>
<reference evidence="4" key="1">
    <citation type="submission" date="2018-06" db="EMBL/GenBank/DDBJ databases">
        <authorList>
            <person name="Cea G.-C."/>
            <person name="William W."/>
        </authorList>
    </citation>
    <scope>NUCLEOTIDE SEQUENCE [LARGE SCALE GENOMIC DNA]</scope>
    <source>
        <strain evidence="4">DB21MT-2</strain>
    </source>
</reference>
<dbReference type="EMBL" id="LS483452">
    <property type="protein sequence ID" value="SQH77705.1"/>
    <property type="molecule type" value="Genomic_DNA"/>
</dbReference>
<proteinExistence type="predicted"/>
<evidence type="ECO:0000313" key="3">
    <source>
        <dbReference type="EMBL" id="SQH77705.1"/>
    </source>
</evidence>
<name>A0A330M6W4_9GAMM</name>
<dbReference type="SUPFAM" id="SSF53448">
    <property type="entry name" value="Nucleotide-diphospho-sugar transferases"/>
    <property type="match status" value="1"/>
</dbReference>
<dbReference type="InterPro" id="IPR025877">
    <property type="entry name" value="MobA-like_NTP_Trfase"/>
</dbReference>
<dbReference type="Pfam" id="PF12804">
    <property type="entry name" value="NTP_transf_3"/>
    <property type="match status" value="1"/>
</dbReference>
<evidence type="ECO:0000259" key="2">
    <source>
        <dbReference type="Pfam" id="PF12804"/>
    </source>
</evidence>
<dbReference type="RefSeq" id="WP_112353494.1">
    <property type="nucleotide sequence ID" value="NZ_LS483452.1"/>
</dbReference>
<organism evidence="3 4">
    <name type="scientific">Shewanella benthica</name>
    <dbReference type="NCBI Taxonomy" id="43661"/>
    <lineage>
        <taxon>Bacteria</taxon>
        <taxon>Pseudomonadati</taxon>
        <taxon>Pseudomonadota</taxon>
        <taxon>Gammaproteobacteria</taxon>
        <taxon>Alteromonadales</taxon>
        <taxon>Shewanellaceae</taxon>
        <taxon>Shewanella</taxon>
    </lineage>
</organism>
<gene>
    <name evidence="3" type="primary">ygfJ</name>
    <name evidence="3" type="ORF">SHEWBE_3742</name>
</gene>
<dbReference type="OrthoDB" id="5298023at2"/>
<dbReference type="InterPro" id="IPR029044">
    <property type="entry name" value="Nucleotide-diphossugar_trans"/>
</dbReference>
<dbReference type="Proteomes" id="UP000250123">
    <property type="component" value="Chromosome SHEWBE"/>
</dbReference>